<evidence type="ECO:0008006" key="3">
    <source>
        <dbReference type="Google" id="ProtNLM"/>
    </source>
</evidence>
<dbReference type="AlphaFoldDB" id="A0A081S7U9"/>
<dbReference type="GO" id="GO:0008081">
    <property type="term" value="F:phosphoric diester hydrolase activity"/>
    <property type="evidence" value="ECO:0007669"/>
    <property type="project" value="InterPro"/>
</dbReference>
<proteinExistence type="predicted"/>
<accession>A0A081S7U9</accession>
<sequence length="185" mass="22201">MEILKHRVNSFDRINNKFGIEIDIRDYNGDIVISHDPPHLHTIKLEEFLKKINKNRLIAINIKSMEIEERLKEIINEFELKNYFTFDWSIPSLIKAQKKNIVCAFRLSEYEKEFFPNCTWVWVDSFEEIWYDKKILSELKDKGFKIALVSPELHGRKQDFEKFEDIVHLGIADAICTNNPEYWYK</sequence>
<protein>
    <recommendedName>
        <fullName evidence="3">Glycerophosphoryl diester phosphodiesterase protein</fullName>
    </recommendedName>
</protein>
<evidence type="ECO:0000313" key="1">
    <source>
        <dbReference type="EMBL" id="KER07002.1"/>
    </source>
</evidence>
<dbReference type="SUPFAM" id="SSF51695">
    <property type="entry name" value="PLC-like phosphodiesterases"/>
    <property type="match status" value="1"/>
</dbReference>
<dbReference type="EMBL" id="JNVL01000002">
    <property type="protein sequence ID" value="KER07002.1"/>
    <property type="molecule type" value="Genomic_DNA"/>
</dbReference>
<comment type="caution">
    <text evidence="1">The sequence shown here is derived from an EMBL/GenBank/DDBJ whole genome shotgun (WGS) entry which is preliminary data.</text>
</comment>
<dbReference type="GO" id="GO:0006629">
    <property type="term" value="P:lipid metabolic process"/>
    <property type="evidence" value="ECO:0007669"/>
    <property type="project" value="InterPro"/>
</dbReference>
<dbReference type="InterPro" id="IPR017946">
    <property type="entry name" value="PLC-like_Pdiesterase_TIM-brl"/>
</dbReference>
<gene>
    <name evidence="1" type="ORF">AAA799E16_00152</name>
</gene>
<reference evidence="1 2" key="1">
    <citation type="submission" date="2014-06" db="EMBL/GenBank/DDBJ databases">
        <authorList>
            <person name="Ngugi D.K."/>
            <person name="Blom J."/>
            <person name="Alam I."/>
            <person name="Rashid M."/>
            <person name="Ba Alawi W."/>
            <person name="Zhang G."/>
            <person name="Hikmawan T."/>
            <person name="Guan Y."/>
            <person name="Antunes A."/>
            <person name="Siam R."/>
            <person name="Eldorry H."/>
            <person name="Bajic V."/>
            <person name="Stingl U."/>
        </authorList>
    </citation>
    <scope>NUCLEOTIDE SEQUENCE [LARGE SCALE GENOMIC DNA]</scope>
    <source>
        <strain evidence="1">SCGC AAA799-E16</strain>
    </source>
</reference>
<keyword evidence="2" id="KW-1185">Reference proteome</keyword>
<dbReference type="Gene3D" id="3.20.20.190">
    <property type="entry name" value="Phosphatidylinositol (PI) phosphodiesterase"/>
    <property type="match status" value="1"/>
</dbReference>
<organism evidence="1 2">
    <name type="scientific">Marine Group I thaumarchaeote SCGC AAA799-E16</name>
    <dbReference type="NCBI Taxonomy" id="1502292"/>
    <lineage>
        <taxon>Archaea</taxon>
        <taxon>Nitrososphaerota</taxon>
        <taxon>Marine Group I</taxon>
    </lineage>
</organism>
<name>A0A081S7U9_9ARCH</name>
<evidence type="ECO:0000313" key="2">
    <source>
        <dbReference type="Proteomes" id="UP000028027"/>
    </source>
</evidence>
<dbReference type="Proteomes" id="UP000028027">
    <property type="component" value="Unassembled WGS sequence"/>
</dbReference>